<accession>A0A0D0B719</accession>
<gene>
    <name evidence="1" type="ORF">GYMLUDRAFT_675282</name>
</gene>
<name>A0A0D0B719_9AGAR</name>
<sequence length="51" mass="5569">MFAPDSSTSTEGSIINQVFDPKCGTIATFIGTTRFHLKVAQLTSFLTFRQG</sequence>
<keyword evidence="2" id="KW-1185">Reference proteome</keyword>
<protein>
    <submittedName>
        <fullName evidence="1">Uncharacterized protein</fullName>
    </submittedName>
</protein>
<proteinExistence type="predicted"/>
<evidence type="ECO:0000313" key="2">
    <source>
        <dbReference type="Proteomes" id="UP000053593"/>
    </source>
</evidence>
<evidence type="ECO:0000313" key="1">
    <source>
        <dbReference type="EMBL" id="KIK59260.1"/>
    </source>
</evidence>
<organism evidence="1 2">
    <name type="scientific">Collybiopsis luxurians FD-317 M1</name>
    <dbReference type="NCBI Taxonomy" id="944289"/>
    <lineage>
        <taxon>Eukaryota</taxon>
        <taxon>Fungi</taxon>
        <taxon>Dikarya</taxon>
        <taxon>Basidiomycota</taxon>
        <taxon>Agaricomycotina</taxon>
        <taxon>Agaricomycetes</taxon>
        <taxon>Agaricomycetidae</taxon>
        <taxon>Agaricales</taxon>
        <taxon>Marasmiineae</taxon>
        <taxon>Omphalotaceae</taxon>
        <taxon>Collybiopsis</taxon>
        <taxon>Collybiopsis luxurians</taxon>
    </lineage>
</organism>
<reference evidence="1 2" key="1">
    <citation type="submission" date="2014-04" db="EMBL/GenBank/DDBJ databases">
        <title>Evolutionary Origins and Diversification of the Mycorrhizal Mutualists.</title>
        <authorList>
            <consortium name="DOE Joint Genome Institute"/>
            <consortium name="Mycorrhizal Genomics Consortium"/>
            <person name="Kohler A."/>
            <person name="Kuo A."/>
            <person name="Nagy L.G."/>
            <person name="Floudas D."/>
            <person name="Copeland A."/>
            <person name="Barry K.W."/>
            <person name="Cichocki N."/>
            <person name="Veneault-Fourrey C."/>
            <person name="LaButti K."/>
            <person name="Lindquist E.A."/>
            <person name="Lipzen A."/>
            <person name="Lundell T."/>
            <person name="Morin E."/>
            <person name="Murat C."/>
            <person name="Riley R."/>
            <person name="Ohm R."/>
            <person name="Sun H."/>
            <person name="Tunlid A."/>
            <person name="Henrissat B."/>
            <person name="Grigoriev I.V."/>
            <person name="Hibbett D.S."/>
            <person name="Martin F."/>
        </authorList>
    </citation>
    <scope>NUCLEOTIDE SEQUENCE [LARGE SCALE GENOMIC DNA]</scope>
    <source>
        <strain evidence="1 2">FD-317 M1</strain>
    </source>
</reference>
<dbReference type="AlphaFoldDB" id="A0A0D0B719"/>
<dbReference type="EMBL" id="KN834780">
    <property type="protein sequence ID" value="KIK59260.1"/>
    <property type="molecule type" value="Genomic_DNA"/>
</dbReference>
<dbReference type="HOGENOM" id="CLU_3106574_0_0_1"/>
<dbReference type="Proteomes" id="UP000053593">
    <property type="component" value="Unassembled WGS sequence"/>
</dbReference>